<dbReference type="EMBL" id="CWJI01000009">
    <property type="protein sequence ID" value="CRY55868.1"/>
    <property type="molecule type" value="Genomic_DNA"/>
</dbReference>
<sequence>MLTSIVPIDLKIRPKDIIEKSINLAREADKHKVKIVFGHNDRGTTHDKVFKEKLSKFDHVIIKSEFIASESINSSLLRNIAFKEVKSEFIILLDVDIHPDFTFFLKYKNELINSQEEFFIFPCLYLTKYGTRLLSNNLVSISELKDRFYNFSRKEFLHMASPSSITIMKSQDFRRLKGFDTNYHGHGYEDFDFLIRLIKLYRKHDTPSDFLNNKIARSPLFSVGFRKYLGEYCLHFLLKKEMVFHLYHKKTSHDEYYVSRKKNYERFSTIHGNKNETAAKYSSTLINTFIELCKDRDISIHDHSILFDNKPGHVDRIDTIRRKLKFLFNR</sequence>
<proteinExistence type="predicted"/>
<dbReference type="Proteomes" id="UP000043316">
    <property type="component" value="Unassembled WGS sequence"/>
</dbReference>
<evidence type="ECO:0000313" key="2">
    <source>
        <dbReference type="EMBL" id="CRY55868.1"/>
    </source>
</evidence>
<protein>
    <recommendedName>
        <fullName evidence="1">Glycosyltransferase 2-like prokaryotic type domain-containing protein</fullName>
    </recommendedName>
</protein>
<dbReference type="Pfam" id="PF10111">
    <property type="entry name" value="Glyco_tranf_2_2"/>
    <property type="match status" value="1"/>
</dbReference>
<feature type="domain" description="Glycosyltransferase 2-like prokaryotic type" evidence="1">
    <location>
        <begin position="75"/>
        <end position="267"/>
    </location>
</feature>
<dbReference type="AlphaFoldDB" id="A0A0H5LXG7"/>
<reference evidence="3" key="1">
    <citation type="submission" date="2015-03" db="EMBL/GenBank/DDBJ databases">
        <authorList>
            <consortium name="Pathogen Informatics"/>
        </authorList>
    </citation>
    <scope>NUCLEOTIDE SEQUENCE [LARGE SCALE GENOMIC DNA]</scope>
    <source>
        <strain evidence="3">R148</strain>
    </source>
</reference>
<dbReference type="RefSeq" id="WP_053009892.1">
    <property type="nucleotide sequence ID" value="NZ_CWJI01000009.1"/>
</dbReference>
<dbReference type="Gene3D" id="3.90.550.10">
    <property type="entry name" value="Spore Coat Polysaccharide Biosynthesis Protein SpsA, Chain A"/>
    <property type="match status" value="1"/>
</dbReference>
<evidence type="ECO:0000313" key="3">
    <source>
        <dbReference type="Proteomes" id="UP000043316"/>
    </source>
</evidence>
<dbReference type="SUPFAM" id="SSF53448">
    <property type="entry name" value="Nucleotide-diphospho-sugar transferases"/>
    <property type="match status" value="1"/>
</dbReference>
<dbReference type="InterPro" id="IPR019290">
    <property type="entry name" value="GlycosylTrfase-like_prok"/>
</dbReference>
<name>A0A0H5LXG7_YERIN</name>
<evidence type="ECO:0000259" key="1">
    <source>
        <dbReference type="Pfam" id="PF10111"/>
    </source>
</evidence>
<accession>A0A0H5LXG7</accession>
<organism evidence="2 3">
    <name type="scientific">Yersinia intermedia</name>
    <dbReference type="NCBI Taxonomy" id="631"/>
    <lineage>
        <taxon>Bacteria</taxon>
        <taxon>Pseudomonadati</taxon>
        <taxon>Pseudomonadota</taxon>
        <taxon>Gammaproteobacteria</taxon>
        <taxon>Enterobacterales</taxon>
        <taxon>Yersiniaceae</taxon>
        <taxon>Yersinia</taxon>
    </lineage>
</organism>
<dbReference type="InterPro" id="IPR029044">
    <property type="entry name" value="Nucleotide-diphossugar_trans"/>
</dbReference>
<gene>
    <name evidence="2" type="ORF">ERS008476_02877</name>
</gene>